<evidence type="ECO:0000256" key="7">
    <source>
        <dbReference type="SAM" id="MobiDB-lite"/>
    </source>
</evidence>
<evidence type="ECO:0000256" key="4">
    <source>
        <dbReference type="ARBA" id="ARBA00022970"/>
    </source>
</evidence>
<sequence length="496" mass="51210">MSETLLTQERGTTPAAAPAPHGTPDPASAQHLKPRHLVMMALGSAIGTGLFVGTGSAIALAGPAVLISFLVACVVLVLVMRAMGEMAAADPARGAFSVYAEKALGRTAGQTLGWLWWAQLVVVIAAEATAAAQILSELWPVLPQWSLALAFMVVFTALNLVSVRALGESEFWFALLKVGAVVAFLLVGAALLLGLLPSPSPGLANLTAHGGFMPTGVTGVAAALLVVVFAFGGTELVTVAAAETRDPQRNVARAIRTIVVRVLVFYVGSVALMVLILPWNTESLSSSPFVAVLSVAGLPGAQAVMAVVIALALLSALNANLYGASRMLHSLSDRGCAPRRFVRLSGSGVPVPAVVASVLFGFVAVVLNYLWPEAVLGFLLNTIGSTVLVVWALSLVSQIVLRRRADREGRELPLRMWGFPYLSWLALALVGGILVLGWFDPVVRTQLVLTGGLVALIAVLCAVLGRRARPAEQAGAAAGSPAGTGSPAAAADRPGA</sequence>
<dbReference type="PANTHER" id="PTHR43495">
    <property type="entry name" value="GABA PERMEASE"/>
    <property type="match status" value="1"/>
</dbReference>
<keyword evidence="11" id="KW-1185">Reference proteome</keyword>
<evidence type="ECO:0000313" key="10">
    <source>
        <dbReference type="EMBL" id="GEO91152.1"/>
    </source>
</evidence>
<keyword evidence="2" id="KW-0813">Transport</keyword>
<dbReference type="RefSeq" id="WP_083529221.1">
    <property type="nucleotide sequence ID" value="NZ_BJZR01000007.1"/>
</dbReference>
<feature type="transmembrane region" description="Helical" evidence="8">
    <location>
        <begin position="173"/>
        <end position="196"/>
    </location>
</feature>
<comment type="subcellular location">
    <subcellularLocation>
        <location evidence="1">Membrane</location>
        <topology evidence="1">Multi-pass membrane protein</topology>
    </subcellularLocation>
</comment>
<feature type="compositionally biased region" description="Polar residues" evidence="7">
    <location>
        <begin position="1"/>
        <end position="11"/>
    </location>
</feature>
<feature type="transmembrane region" description="Helical" evidence="8">
    <location>
        <begin position="258"/>
        <end position="277"/>
    </location>
</feature>
<dbReference type="InterPro" id="IPR004841">
    <property type="entry name" value="AA-permease/SLC12A_dom"/>
</dbReference>
<dbReference type="InterPro" id="IPR004840">
    <property type="entry name" value="Amino_acid_permease_CS"/>
</dbReference>
<evidence type="ECO:0000259" key="9">
    <source>
        <dbReference type="Pfam" id="PF00324"/>
    </source>
</evidence>
<keyword evidence="6 8" id="KW-0472">Membrane</keyword>
<keyword evidence="3 8" id="KW-0812">Transmembrane</keyword>
<evidence type="ECO:0000256" key="6">
    <source>
        <dbReference type="ARBA" id="ARBA00023136"/>
    </source>
</evidence>
<accession>A0ABQ0X1F4</accession>
<dbReference type="Proteomes" id="UP000321155">
    <property type="component" value="Unassembled WGS sequence"/>
</dbReference>
<dbReference type="PANTHER" id="PTHR43495:SF5">
    <property type="entry name" value="GAMMA-AMINOBUTYRIC ACID PERMEASE"/>
    <property type="match status" value="1"/>
</dbReference>
<feature type="transmembrane region" description="Helical" evidence="8">
    <location>
        <begin position="142"/>
        <end position="161"/>
    </location>
</feature>
<evidence type="ECO:0000256" key="5">
    <source>
        <dbReference type="ARBA" id="ARBA00022989"/>
    </source>
</evidence>
<comment type="caution">
    <text evidence="10">The sequence shown here is derived from an EMBL/GenBank/DDBJ whole genome shotgun (WGS) entry which is preliminary data.</text>
</comment>
<protein>
    <submittedName>
        <fullName evidence="10">Amino acid transporter</fullName>
    </submittedName>
</protein>
<organism evidence="10 11">
    <name type="scientific">Kocuria flava</name>
    <dbReference type="NCBI Taxonomy" id="446860"/>
    <lineage>
        <taxon>Bacteria</taxon>
        <taxon>Bacillati</taxon>
        <taxon>Actinomycetota</taxon>
        <taxon>Actinomycetes</taxon>
        <taxon>Micrococcales</taxon>
        <taxon>Micrococcaceae</taxon>
        <taxon>Kocuria</taxon>
    </lineage>
</organism>
<feature type="transmembrane region" description="Helical" evidence="8">
    <location>
        <begin position="64"/>
        <end position="83"/>
    </location>
</feature>
<evidence type="ECO:0000256" key="1">
    <source>
        <dbReference type="ARBA" id="ARBA00004141"/>
    </source>
</evidence>
<name>A0ABQ0X1F4_9MICC</name>
<dbReference type="Pfam" id="PF00324">
    <property type="entry name" value="AA_permease"/>
    <property type="match status" value="1"/>
</dbReference>
<feature type="transmembrane region" description="Helical" evidence="8">
    <location>
        <begin position="216"/>
        <end position="237"/>
    </location>
</feature>
<feature type="compositionally biased region" description="Low complexity" evidence="7">
    <location>
        <begin position="12"/>
        <end position="27"/>
    </location>
</feature>
<evidence type="ECO:0000256" key="8">
    <source>
        <dbReference type="SAM" id="Phobius"/>
    </source>
</evidence>
<dbReference type="EMBL" id="BJZR01000007">
    <property type="protein sequence ID" value="GEO91152.1"/>
    <property type="molecule type" value="Genomic_DNA"/>
</dbReference>
<evidence type="ECO:0000256" key="2">
    <source>
        <dbReference type="ARBA" id="ARBA00022448"/>
    </source>
</evidence>
<feature type="region of interest" description="Disordered" evidence="7">
    <location>
        <begin position="474"/>
        <end position="496"/>
    </location>
</feature>
<feature type="transmembrane region" description="Helical" evidence="8">
    <location>
        <begin position="289"/>
        <end position="317"/>
    </location>
</feature>
<feature type="transmembrane region" description="Helical" evidence="8">
    <location>
        <begin position="349"/>
        <end position="371"/>
    </location>
</feature>
<feature type="transmembrane region" description="Helical" evidence="8">
    <location>
        <begin position="421"/>
        <end position="439"/>
    </location>
</feature>
<feature type="transmembrane region" description="Helical" evidence="8">
    <location>
        <begin position="114"/>
        <end position="136"/>
    </location>
</feature>
<feature type="transmembrane region" description="Helical" evidence="8">
    <location>
        <begin position="445"/>
        <end position="465"/>
    </location>
</feature>
<proteinExistence type="predicted"/>
<keyword evidence="4" id="KW-0029">Amino-acid transport</keyword>
<feature type="transmembrane region" description="Helical" evidence="8">
    <location>
        <begin position="377"/>
        <end position="401"/>
    </location>
</feature>
<gene>
    <name evidence="10" type="primary">gabP_1</name>
    <name evidence="10" type="ORF">KFL01_04580</name>
</gene>
<feature type="domain" description="Amino acid permease/ SLC12A" evidence="9">
    <location>
        <begin position="36"/>
        <end position="444"/>
    </location>
</feature>
<dbReference type="PROSITE" id="PS00218">
    <property type="entry name" value="AMINO_ACID_PERMEASE_1"/>
    <property type="match status" value="1"/>
</dbReference>
<dbReference type="PIRSF" id="PIRSF006060">
    <property type="entry name" value="AA_transporter"/>
    <property type="match status" value="1"/>
</dbReference>
<evidence type="ECO:0000256" key="3">
    <source>
        <dbReference type="ARBA" id="ARBA00022692"/>
    </source>
</evidence>
<evidence type="ECO:0000313" key="11">
    <source>
        <dbReference type="Proteomes" id="UP000321155"/>
    </source>
</evidence>
<feature type="transmembrane region" description="Helical" evidence="8">
    <location>
        <begin position="37"/>
        <end position="58"/>
    </location>
</feature>
<reference evidence="10 11" key="1">
    <citation type="submission" date="2019-07" db="EMBL/GenBank/DDBJ databases">
        <title>Whole genome shotgun sequence of Kocuria flava NBRC 107626.</title>
        <authorList>
            <person name="Hosoyama A."/>
            <person name="Uohara A."/>
            <person name="Ohji S."/>
            <person name="Ichikawa N."/>
        </authorList>
    </citation>
    <scope>NUCLEOTIDE SEQUENCE [LARGE SCALE GENOMIC DNA]</scope>
    <source>
        <strain evidence="10 11">NBRC 107626</strain>
    </source>
</reference>
<keyword evidence="5 8" id="KW-1133">Transmembrane helix</keyword>
<dbReference type="Gene3D" id="1.20.1740.10">
    <property type="entry name" value="Amino acid/polyamine transporter I"/>
    <property type="match status" value="1"/>
</dbReference>
<feature type="region of interest" description="Disordered" evidence="7">
    <location>
        <begin position="1"/>
        <end position="29"/>
    </location>
</feature>